<dbReference type="Gene3D" id="1.20.120.20">
    <property type="entry name" value="Apolipoprotein"/>
    <property type="match status" value="1"/>
</dbReference>
<feature type="transmembrane region" description="Helical" evidence="2">
    <location>
        <begin position="396"/>
        <end position="414"/>
    </location>
</feature>
<reference evidence="4 5" key="1">
    <citation type="submission" date="2016-10" db="EMBL/GenBank/DDBJ databases">
        <authorList>
            <person name="de Groot N.N."/>
        </authorList>
    </citation>
    <scope>NUCLEOTIDE SEQUENCE [LARGE SCALE GENOMIC DNA]</scope>
    <source>
        <strain evidence="4 5">Sb05</strain>
    </source>
</reference>
<evidence type="ECO:0000313" key="5">
    <source>
        <dbReference type="Proteomes" id="UP000182870"/>
    </source>
</evidence>
<feature type="transmembrane region" description="Helical" evidence="2">
    <location>
        <begin position="434"/>
        <end position="452"/>
    </location>
</feature>
<keyword evidence="2" id="KW-1133">Transmembrane helix</keyword>
<proteinExistence type="predicted"/>
<protein>
    <submittedName>
        <fullName evidence="4">Phage tail tape measure protein, TP901 family, core region</fullName>
    </submittedName>
</protein>
<dbReference type="AlphaFoldDB" id="A0A1H0YN70"/>
<keyword evidence="1" id="KW-1188">Viral release from host cell</keyword>
<sequence>MATNSYTVEAVLKADTSNFTSNLDRASSSFKTFTNNAKDKLGAISDKFEKVGSSMNKKLTVPIMAGMGASVKTFTTFDDSMRKVAATSGIAADSSSKAYMQMRKQAQDLGASTRYSASEVAEGMNYMAMAGWSAEQTMAGIPAVLDLAAASGENLGTTSDIVTDAMTAFGMQAEQAGEFADILAAASSSANTNVSMLGDTFKYVAPVAGSLGFNAKDTAIAIGLMANSGIKGSQAGTALRAGLVNLVHPSESAEKAMKALGISVTDSQGNMKSFRTIMGDLREKMGGLSETQKASAAATIFGKEAMSGWLAIINSSDKDFNKLADAIDNSQGATKRMVNTMEGGLGGAFRSMKSAIEGFAIAIGERLAPYIKKAAQFITELAQKFKALSPAQQDNIIKIALAVAAIGPFLMIIGKVIAGVKILVTVVQLLASPWAWVVIAIVAAVAAFVYFYNTSAKFRSAVQAIGKVIASVFKVAVTIVSNAVNIIVSVFKGIINAATSAANGLKNAWNGIKTWFTNLWNGVTEWFNNLWGGMKQGPSDAANGIKDVWQKVKDFFSGLWDSVAQIFSTAWQTIQATVLPIIQPFIDIMLNYWQNLSASFSQIWDGVKQVFQGAWEIIKAIVMGPVLIICDLITGNFSKVGSDLQLIWQSITTGVSMAWNGLLGILSGIWSAILAAGQVTWQTLSTAVTTIVNGLVNGVVGLWNGLKSGVVNIANGIRDGAVNAWNSLRAGVSSIVSGLVGAVVGLWNSLRGSVVSIAHGIVSGAVGAFNGMVGGVSSVVGSVRGVLNGLANINLAGAGQAIMNGFLGGLKSAFGAVQSFVGGIADWIRAHKGPISYDRVLLKPAGQAIMQGLNEGLNGMFGQVQNTVRNVTAIFENFNPTQTVTLGVESNTKAIADNIQDFQSQLRSNIADFNAQIAGMMTNNYSYQFESGSYSNNIEVTYRNQEGEKLEVIKQAIDTVRRAVTRDTVLNIDGREIARATGDDMNSYLTNKQTINNLVRGLK</sequence>
<keyword evidence="2" id="KW-0812">Transmembrane</keyword>
<feature type="domain" description="Phage tail tape measure protein" evidence="3">
    <location>
        <begin position="103"/>
        <end position="302"/>
    </location>
</feature>
<accession>A0A1H0YN70</accession>
<gene>
    <name evidence="4" type="ORF">SAMN05216392_0764</name>
</gene>
<dbReference type="Gene3D" id="1.10.287.700">
    <property type="entry name" value="Helix hairpin bin"/>
    <property type="match status" value="1"/>
</dbReference>
<keyword evidence="2" id="KW-0472">Membrane</keyword>
<dbReference type="EMBL" id="FNKE01000001">
    <property type="protein sequence ID" value="SDQ16580.1"/>
    <property type="molecule type" value="Genomic_DNA"/>
</dbReference>
<dbReference type="Proteomes" id="UP000182870">
    <property type="component" value="Unassembled WGS sequence"/>
</dbReference>
<evidence type="ECO:0000256" key="2">
    <source>
        <dbReference type="SAM" id="Phobius"/>
    </source>
</evidence>
<evidence type="ECO:0000256" key="1">
    <source>
        <dbReference type="ARBA" id="ARBA00022612"/>
    </source>
</evidence>
<dbReference type="PANTHER" id="PTHR37813">
    <property type="entry name" value="FELS-2 PROPHAGE PROTEIN"/>
    <property type="match status" value="1"/>
</dbReference>
<dbReference type="Pfam" id="PF10145">
    <property type="entry name" value="PhageMin_Tail"/>
    <property type="match status" value="1"/>
</dbReference>
<name>A0A1H0YN70_STREI</name>
<evidence type="ECO:0000313" key="4">
    <source>
        <dbReference type="EMBL" id="SDQ16580.1"/>
    </source>
</evidence>
<evidence type="ECO:0000259" key="3">
    <source>
        <dbReference type="Pfam" id="PF10145"/>
    </source>
</evidence>
<dbReference type="InterPro" id="IPR010090">
    <property type="entry name" value="Phage_tape_meas"/>
</dbReference>
<feature type="transmembrane region" description="Helical" evidence="2">
    <location>
        <begin position="464"/>
        <end position="491"/>
    </location>
</feature>
<organism evidence="4 5">
    <name type="scientific">Streptococcus equinus</name>
    <name type="common">Streptococcus bovis</name>
    <dbReference type="NCBI Taxonomy" id="1335"/>
    <lineage>
        <taxon>Bacteria</taxon>
        <taxon>Bacillati</taxon>
        <taxon>Bacillota</taxon>
        <taxon>Bacilli</taxon>
        <taxon>Lactobacillales</taxon>
        <taxon>Streptococcaceae</taxon>
        <taxon>Streptococcus</taxon>
    </lineage>
</organism>
<dbReference type="NCBIfam" id="TIGR01760">
    <property type="entry name" value="tape_meas_TP901"/>
    <property type="match status" value="1"/>
</dbReference>
<dbReference type="PANTHER" id="PTHR37813:SF1">
    <property type="entry name" value="FELS-2 PROPHAGE PROTEIN"/>
    <property type="match status" value="1"/>
</dbReference>